<feature type="domain" description="PEP-utilising enzyme mobile" evidence="1">
    <location>
        <begin position="4"/>
        <end position="35"/>
    </location>
</feature>
<accession>A0ABR9ZNR4</accession>
<dbReference type="SUPFAM" id="SSF52009">
    <property type="entry name" value="Phosphohistidine domain"/>
    <property type="match status" value="1"/>
</dbReference>
<dbReference type="Proteomes" id="UP000614200">
    <property type="component" value="Unassembled WGS sequence"/>
</dbReference>
<organism evidence="2 3">
    <name type="scientific">Fusibacter ferrireducens</name>
    <dbReference type="NCBI Taxonomy" id="2785058"/>
    <lineage>
        <taxon>Bacteria</taxon>
        <taxon>Bacillati</taxon>
        <taxon>Bacillota</taxon>
        <taxon>Clostridia</taxon>
        <taxon>Eubacteriales</taxon>
        <taxon>Eubacteriales Family XII. Incertae Sedis</taxon>
        <taxon>Fusibacter</taxon>
    </lineage>
</organism>
<gene>
    <name evidence="2" type="ORF">ISU02_03210</name>
</gene>
<name>A0ABR9ZNR4_9FIRM</name>
<comment type="caution">
    <text evidence="2">The sequence shown here is derived from an EMBL/GenBank/DDBJ whole genome shotgun (WGS) entry which is preliminary data.</text>
</comment>
<dbReference type="InterPro" id="IPR036637">
    <property type="entry name" value="Phosphohistidine_dom_sf"/>
</dbReference>
<evidence type="ECO:0000313" key="2">
    <source>
        <dbReference type="EMBL" id="MBF4692107.1"/>
    </source>
</evidence>
<keyword evidence="3" id="KW-1185">Reference proteome</keyword>
<dbReference type="Gene3D" id="3.50.30.10">
    <property type="entry name" value="Phosphohistidine domain"/>
    <property type="match status" value="1"/>
</dbReference>
<dbReference type="InterPro" id="IPR008279">
    <property type="entry name" value="PEP-util_enz_mobile_dom"/>
</dbReference>
<evidence type="ECO:0000313" key="3">
    <source>
        <dbReference type="Proteomes" id="UP000614200"/>
    </source>
</evidence>
<proteinExistence type="predicted"/>
<dbReference type="EMBL" id="JADKNH010000002">
    <property type="protein sequence ID" value="MBF4692107.1"/>
    <property type="molecule type" value="Genomic_DNA"/>
</dbReference>
<dbReference type="Pfam" id="PF00391">
    <property type="entry name" value="PEP-utilizers"/>
    <property type="match status" value="1"/>
</dbReference>
<dbReference type="RefSeq" id="WP_194700714.1">
    <property type="nucleotide sequence ID" value="NZ_JADKNH010000002.1"/>
</dbReference>
<reference evidence="2 3" key="1">
    <citation type="submission" date="2020-11" db="EMBL/GenBank/DDBJ databases">
        <title>Fusibacter basophilias sp. nov.</title>
        <authorList>
            <person name="Qiu D."/>
        </authorList>
    </citation>
    <scope>NUCLEOTIDE SEQUENCE [LARGE SCALE GENOMIC DNA]</scope>
    <source>
        <strain evidence="2 3">Q10-2</strain>
    </source>
</reference>
<sequence>MGGIIAREYEIPCASGFMGIMAIIKDGDLLEVDGK</sequence>
<protein>
    <recommendedName>
        <fullName evidence="1">PEP-utilising enzyme mobile domain-containing protein</fullName>
    </recommendedName>
</protein>
<evidence type="ECO:0000259" key="1">
    <source>
        <dbReference type="Pfam" id="PF00391"/>
    </source>
</evidence>